<dbReference type="GO" id="GO:0005886">
    <property type="term" value="C:plasma membrane"/>
    <property type="evidence" value="ECO:0007669"/>
    <property type="project" value="UniProtKB-SubCell"/>
</dbReference>
<dbReference type="PANTHER" id="PTHR42878">
    <property type="entry name" value="TWO-COMPONENT HISTIDINE KINASE"/>
    <property type="match status" value="1"/>
</dbReference>
<dbReference type="InterPro" id="IPR006189">
    <property type="entry name" value="CHASE_dom"/>
</dbReference>
<dbReference type="SMART" id="SM00387">
    <property type="entry name" value="HATPase_c"/>
    <property type="match status" value="1"/>
</dbReference>
<evidence type="ECO:0000256" key="1">
    <source>
        <dbReference type="ARBA" id="ARBA00000085"/>
    </source>
</evidence>
<dbReference type="GO" id="GO:0005524">
    <property type="term" value="F:ATP binding"/>
    <property type="evidence" value="ECO:0007669"/>
    <property type="project" value="UniProtKB-KW"/>
</dbReference>
<dbReference type="GO" id="GO:0030295">
    <property type="term" value="F:protein kinase activator activity"/>
    <property type="evidence" value="ECO:0007669"/>
    <property type="project" value="TreeGrafter"/>
</dbReference>
<evidence type="ECO:0000256" key="11">
    <source>
        <dbReference type="ARBA" id="ARBA00022989"/>
    </source>
</evidence>
<dbReference type="EC" id="2.7.13.3" evidence="4"/>
<proteinExistence type="predicted"/>
<feature type="region of interest" description="Disordered" evidence="15">
    <location>
        <begin position="746"/>
        <end position="778"/>
    </location>
</feature>
<evidence type="ECO:0000256" key="16">
    <source>
        <dbReference type="SAM" id="Phobius"/>
    </source>
</evidence>
<dbReference type="PANTHER" id="PTHR42878:SF7">
    <property type="entry name" value="SENSOR HISTIDINE KINASE GLRK"/>
    <property type="match status" value="1"/>
</dbReference>
<dbReference type="EMBL" id="BOMQ01000101">
    <property type="protein sequence ID" value="GIE54405.1"/>
    <property type="molecule type" value="Genomic_DNA"/>
</dbReference>
<evidence type="ECO:0000256" key="3">
    <source>
        <dbReference type="ARBA" id="ARBA00004236"/>
    </source>
</evidence>
<dbReference type="InterPro" id="IPR035965">
    <property type="entry name" value="PAS-like_dom_sf"/>
</dbReference>
<evidence type="ECO:0000256" key="15">
    <source>
        <dbReference type="SAM" id="MobiDB-lite"/>
    </source>
</evidence>
<keyword evidence="6" id="KW-0808">Transferase</keyword>
<dbReference type="GO" id="GO:0007234">
    <property type="term" value="P:osmosensory signaling via phosphorelay pathway"/>
    <property type="evidence" value="ECO:0007669"/>
    <property type="project" value="TreeGrafter"/>
</dbReference>
<keyword evidence="12" id="KW-0902">Two-component regulatory system</keyword>
<keyword evidence="9" id="KW-0418">Kinase</keyword>
<dbReference type="PROSITE" id="PS50109">
    <property type="entry name" value="HIS_KIN"/>
    <property type="match status" value="1"/>
</dbReference>
<evidence type="ECO:0000313" key="19">
    <source>
        <dbReference type="EMBL" id="GIE54405.1"/>
    </source>
</evidence>
<dbReference type="SUPFAM" id="SSF55874">
    <property type="entry name" value="ATPase domain of HSP90 chaperone/DNA topoisomerase II/histidine kinase"/>
    <property type="match status" value="1"/>
</dbReference>
<dbReference type="CDD" id="cd00082">
    <property type="entry name" value="HisKA"/>
    <property type="match status" value="1"/>
</dbReference>
<keyword evidence="11 16" id="KW-1133">Transmembrane helix</keyword>
<evidence type="ECO:0000256" key="6">
    <source>
        <dbReference type="ARBA" id="ARBA00022679"/>
    </source>
</evidence>
<gene>
    <name evidence="19" type="ORF">Ani05nite_79390</name>
</gene>
<reference evidence="19" key="1">
    <citation type="submission" date="2021-01" db="EMBL/GenBank/DDBJ databases">
        <title>Whole genome shotgun sequence of Actinoplanes nipponensis NBRC 14063.</title>
        <authorList>
            <person name="Komaki H."/>
            <person name="Tamura T."/>
        </authorList>
    </citation>
    <scope>NUCLEOTIDE SEQUENCE</scope>
    <source>
        <strain evidence="19">NBRC 14063</strain>
    </source>
</reference>
<feature type="domain" description="Histidine kinase" evidence="17">
    <location>
        <begin position="507"/>
        <end position="729"/>
    </location>
</feature>
<evidence type="ECO:0000256" key="7">
    <source>
        <dbReference type="ARBA" id="ARBA00022692"/>
    </source>
</evidence>
<accession>A0A919JS67</accession>
<sequence length="778" mass="81272">MLRAVRGRRAGPQDGATGAWQGRFVGPLLAATVLIVGLTATLLTARQLRSDQRESADRVMDQRTSVARAAVAGEAGRYRNLLQAVAAGLGTNPGLTAADFAAATGPLADAGLLGATSVAFVVPARTGDVPRVEAFWRGRGAAGLRLTPSGSHPEHYFAIFQRALNGNGVAATGLDVAPSSEGSAALVESRRTGRPTVSDTYVLLRDRGIPPDRQQLSFVFAAPVYSSVTPRGQVPEFRGWVALGLRGQDFLGGVLSTASQGTLDGELYAVNGDSRRVLVAGYDAPGGRDLTRQATFPVADRHWTLVTAADSRNLPGAYSSMPAIVLAGGLSITLMLACLVCVLATGRSRARAQVLVATAELRTAEAESRRQAGLLGAIMSSLGDGVGVVDESGAFLLHNPAAKALLGVPDDIDGPQGWQEHYGLYRPDGHTPFPVEEMPLVRALRGEKSDGVEMIIRNDRRPDGILVSVDGRPLDANAAGRHGAVAVFHDITELRRYETDLAVFAGVVAHDLKAPLAVIRGHCETASEDLADAPDSAEVAGARAALGRIAGNADRMAALIDTLLAYTTSRDAPLKLGTVPLDPLVAEVIEQRIEPARPGGAPPPDCYVGPLPEVRADPAMLRHVVDNLIGNALKYVPAGRNARIDVTAQPGPPGWTRIEIADRGIGIPDEDKPNIFESFHRARTAAGYAGTGLGLAICRRIVERHGGTIGVADNPGGGTRFHFTLPLATAGEQPAPADRTALERALAERAAAEESTPPSLAADQAGRGGISSATHASN</sequence>
<keyword evidence="8" id="KW-0547">Nucleotide-binding</keyword>
<dbReference type="InterPro" id="IPR036890">
    <property type="entry name" value="HATPase_C_sf"/>
</dbReference>
<dbReference type="Proteomes" id="UP000647172">
    <property type="component" value="Unassembled WGS sequence"/>
</dbReference>
<evidence type="ECO:0000256" key="9">
    <source>
        <dbReference type="ARBA" id="ARBA00022777"/>
    </source>
</evidence>
<comment type="subcellular location">
    <subcellularLocation>
        <location evidence="3">Cell membrane</location>
    </subcellularLocation>
    <subcellularLocation>
        <location evidence="2">Membrane</location>
        <topology evidence="2">Multi-pass membrane protein</topology>
    </subcellularLocation>
</comment>
<dbReference type="InterPro" id="IPR004358">
    <property type="entry name" value="Sig_transdc_His_kin-like_C"/>
</dbReference>
<dbReference type="Gene3D" id="3.30.565.10">
    <property type="entry name" value="Histidine kinase-like ATPase, C-terminal domain"/>
    <property type="match status" value="1"/>
</dbReference>
<evidence type="ECO:0000256" key="2">
    <source>
        <dbReference type="ARBA" id="ARBA00004141"/>
    </source>
</evidence>
<dbReference type="InterPro" id="IPR036097">
    <property type="entry name" value="HisK_dim/P_sf"/>
</dbReference>
<protein>
    <recommendedName>
        <fullName evidence="14">Sensor-like histidine kinase SenX3</fullName>
        <ecNumber evidence="4">2.7.13.3</ecNumber>
    </recommendedName>
</protein>
<keyword evidence="10" id="KW-0067">ATP-binding</keyword>
<comment type="catalytic activity">
    <reaction evidence="1">
        <text>ATP + protein L-histidine = ADP + protein N-phospho-L-histidine.</text>
        <dbReference type="EC" id="2.7.13.3"/>
    </reaction>
</comment>
<dbReference type="CDD" id="cd00075">
    <property type="entry name" value="HATPase"/>
    <property type="match status" value="1"/>
</dbReference>
<dbReference type="InterPro" id="IPR005467">
    <property type="entry name" value="His_kinase_dom"/>
</dbReference>
<dbReference type="InterPro" id="IPR042240">
    <property type="entry name" value="CHASE_sf"/>
</dbReference>
<feature type="domain" description="CHASE" evidence="18">
    <location>
        <begin position="148"/>
        <end position="306"/>
    </location>
</feature>
<evidence type="ECO:0000259" key="17">
    <source>
        <dbReference type="PROSITE" id="PS50109"/>
    </source>
</evidence>
<evidence type="ECO:0000256" key="13">
    <source>
        <dbReference type="ARBA" id="ARBA00023136"/>
    </source>
</evidence>
<dbReference type="PRINTS" id="PR00344">
    <property type="entry name" value="BCTRLSENSOR"/>
</dbReference>
<evidence type="ECO:0000259" key="18">
    <source>
        <dbReference type="PROSITE" id="PS50839"/>
    </source>
</evidence>
<evidence type="ECO:0000256" key="10">
    <source>
        <dbReference type="ARBA" id="ARBA00022840"/>
    </source>
</evidence>
<keyword evidence="20" id="KW-1185">Reference proteome</keyword>
<evidence type="ECO:0000256" key="8">
    <source>
        <dbReference type="ARBA" id="ARBA00022741"/>
    </source>
</evidence>
<dbReference type="Gene3D" id="3.30.450.20">
    <property type="entry name" value="PAS domain"/>
    <property type="match status" value="1"/>
</dbReference>
<keyword evidence="7 16" id="KW-0812">Transmembrane</keyword>
<keyword evidence="5" id="KW-0597">Phosphoprotein</keyword>
<name>A0A919JS67_9ACTN</name>
<dbReference type="GO" id="GO:0000155">
    <property type="term" value="F:phosphorelay sensor kinase activity"/>
    <property type="evidence" value="ECO:0007669"/>
    <property type="project" value="InterPro"/>
</dbReference>
<dbReference type="SUPFAM" id="SSF47384">
    <property type="entry name" value="Homodimeric domain of signal transducing histidine kinase"/>
    <property type="match status" value="1"/>
</dbReference>
<evidence type="ECO:0000313" key="20">
    <source>
        <dbReference type="Proteomes" id="UP000647172"/>
    </source>
</evidence>
<dbReference type="Pfam" id="PF00512">
    <property type="entry name" value="HisKA"/>
    <property type="match status" value="1"/>
</dbReference>
<evidence type="ECO:0000256" key="5">
    <source>
        <dbReference type="ARBA" id="ARBA00022553"/>
    </source>
</evidence>
<dbReference type="PROSITE" id="PS50839">
    <property type="entry name" value="CHASE"/>
    <property type="match status" value="1"/>
</dbReference>
<evidence type="ECO:0000256" key="12">
    <source>
        <dbReference type="ARBA" id="ARBA00023012"/>
    </source>
</evidence>
<dbReference type="Gene3D" id="3.30.450.350">
    <property type="entry name" value="CHASE domain"/>
    <property type="match status" value="1"/>
</dbReference>
<dbReference type="InterPro" id="IPR003661">
    <property type="entry name" value="HisK_dim/P_dom"/>
</dbReference>
<dbReference type="GO" id="GO:0000156">
    <property type="term" value="F:phosphorelay response regulator activity"/>
    <property type="evidence" value="ECO:0007669"/>
    <property type="project" value="TreeGrafter"/>
</dbReference>
<dbReference type="Pfam" id="PF02518">
    <property type="entry name" value="HATPase_c"/>
    <property type="match status" value="1"/>
</dbReference>
<dbReference type="InterPro" id="IPR003594">
    <property type="entry name" value="HATPase_dom"/>
</dbReference>
<evidence type="ECO:0000256" key="4">
    <source>
        <dbReference type="ARBA" id="ARBA00012438"/>
    </source>
</evidence>
<keyword evidence="13 16" id="KW-0472">Membrane</keyword>
<dbReference type="SMART" id="SM01079">
    <property type="entry name" value="CHASE"/>
    <property type="match status" value="1"/>
</dbReference>
<dbReference type="InterPro" id="IPR000014">
    <property type="entry name" value="PAS"/>
</dbReference>
<evidence type="ECO:0000256" key="14">
    <source>
        <dbReference type="ARBA" id="ARBA00039401"/>
    </source>
</evidence>
<dbReference type="Gene3D" id="1.10.287.130">
    <property type="match status" value="1"/>
</dbReference>
<dbReference type="Pfam" id="PF03924">
    <property type="entry name" value="CHASE"/>
    <property type="match status" value="1"/>
</dbReference>
<feature type="transmembrane region" description="Helical" evidence="16">
    <location>
        <begin position="24"/>
        <end position="45"/>
    </location>
</feature>
<dbReference type="CDD" id="cd00130">
    <property type="entry name" value="PAS"/>
    <property type="match status" value="1"/>
</dbReference>
<comment type="caution">
    <text evidence="19">The sequence shown here is derived from an EMBL/GenBank/DDBJ whole genome shotgun (WGS) entry which is preliminary data.</text>
</comment>
<dbReference type="SMART" id="SM00388">
    <property type="entry name" value="HisKA"/>
    <property type="match status" value="1"/>
</dbReference>
<dbReference type="InterPro" id="IPR050351">
    <property type="entry name" value="BphY/WalK/GraS-like"/>
</dbReference>
<organism evidence="19 20">
    <name type="scientific">Actinoplanes nipponensis</name>
    <dbReference type="NCBI Taxonomy" id="135950"/>
    <lineage>
        <taxon>Bacteria</taxon>
        <taxon>Bacillati</taxon>
        <taxon>Actinomycetota</taxon>
        <taxon>Actinomycetes</taxon>
        <taxon>Micromonosporales</taxon>
        <taxon>Micromonosporaceae</taxon>
        <taxon>Actinoplanes</taxon>
    </lineage>
</organism>
<dbReference type="AlphaFoldDB" id="A0A919JS67"/>
<dbReference type="SUPFAM" id="SSF55785">
    <property type="entry name" value="PYP-like sensor domain (PAS domain)"/>
    <property type="match status" value="1"/>
</dbReference>